<evidence type="ECO:0000256" key="4">
    <source>
        <dbReference type="ARBA" id="ARBA00022438"/>
    </source>
</evidence>
<dbReference type="Proteomes" id="UP000216173">
    <property type="component" value="Unassembled WGS sequence"/>
</dbReference>
<evidence type="ECO:0000256" key="6">
    <source>
        <dbReference type="ARBA" id="ARBA00022723"/>
    </source>
</evidence>
<comment type="cofactor">
    <cofactor evidence="8">
        <name>Co(2+)</name>
        <dbReference type="ChEBI" id="CHEBI:48828"/>
    </cofactor>
    <cofactor evidence="8">
        <name>Zn(2+)</name>
        <dbReference type="ChEBI" id="CHEBI:29105"/>
    </cofactor>
    <cofactor evidence="8">
        <name>Mn(2+)</name>
        <dbReference type="ChEBI" id="CHEBI:29035"/>
    </cofactor>
    <cofactor evidence="8">
        <name>Fe(2+)</name>
        <dbReference type="ChEBI" id="CHEBI:29033"/>
    </cofactor>
    <text evidence="8">Binds 2 divalent metal cations per subunit. Has a high-affinity and a low affinity metal-binding site. The true nature of the physiological cofactor is under debate. The enzyme is active with cobalt, zinc, manganese or divalent iron ions. Most likely, methionine aminopeptidases function as mononuclear Fe(2+)-metalloproteases under physiological conditions, and the catalytically relevant metal-binding site has been assigned to the histidine-containing high-affinity site.</text>
</comment>
<dbReference type="InterPro" id="IPR002467">
    <property type="entry name" value="Pept_M24A_MAP1"/>
</dbReference>
<sequence length="280" mass="31359">MSIKIKNAVEIEKMRVAGRLAAEVLEMIEPHVKAGVTTEELDQICHKYITEVQGAIPAPLNYHGFPKSICTSINHIVCHGIPASEDSYFGQLQRPAVLRDGDILNIDITVIKDGYHGDTSKMFMIGEVSLEDKRLCHVAQECLYLALKQVKPGVQLGEIGSTIEKHIKTNNKNNPRFKFSIVRDYCGHGIGAEFHEEPQVVHYKNSDRTVLREGMIFTIEPMINAGKFGCRLDDEDSWTVYTADGKKSAQWEHTILVTATGCEILTLRKDETLPRLLNNA</sequence>
<dbReference type="Proteomes" id="UP000027331">
    <property type="component" value="Unassembled WGS sequence"/>
</dbReference>
<comment type="cofactor">
    <cofactor evidence="2">
        <name>Fe(2+)</name>
        <dbReference type="ChEBI" id="CHEBI:29033"/>
    </cofactor>
</comment>
<dbReference type="AlphaFoldDB" id="A0A067B914"/>
<keyword evidence="6 8" id="KW-0479">Metal-binding</keyword>
<evidence type="ECO:0000313" key="13">
    <source>
        <dbReference type="EMBL" id="KQA99988.1"/>
    </source>
</evidence>
<evidence type="ECO:0000256" key="8">
    <source>
        <dbReference type="HAMAP-Rule" id="MF_01974"/>
    </source>
</evidence>
<dbReference type="EMBL" id="LCUF01000005">
    <property type="protein sequence ID" value="KQA24023.1"/>
    <property type="molecule type" value="Genomic_DNA"/>
</dbReference>
<dbReference type="NCBIfam" id="NF008970">
    <property type="entry name" value="PRK12318.1"/>
    <property type="match status" value="1"/>
</dbReference>
<dbReference type="GO" id="GO:0005829">
    <property type="term" value="C:cytosol"/>
    <property type="evidence" value="ECO:0007669"/>
    <property type="project" value="TreeGrafter"/>
</dbReference>
<dbReference type="GO" id="GO:0070006">
    <property type="term" value="F:metalloaminopeptidase activity"/>
    <property type="evidence" value="ECO:0007669"/>
    <property type="project" value="UniProtKB-UniRule"/>
</dbReference>
<feature type="binding site" evidence="8">
    <location>
        <position position="118"/>
    </location>
    <ligand>
        <name>a divalent metal cation</name>
        <dbReference type="ChEBI" id="CHEBI:60240"/>
        <label>1</label>
    </ligand>
</feature>
<accession>A0A067B914</accession>
<evidence type="ECO:0000256" key="1">
    <source>
        <dbReference type="ARBA" id="ARBA00001936"/>
    </source>
</evidence>
<dbReference type="PANTHER" id="PTHR43330">
    <property type="entry name" value="METHIONINE AMINOPEPTIDASE"/>
    <property type="match status" value="1"/>
</dbReference>
<dbReference type="Pfam" id="PF00557">
    <property type="entry name" value="Peptidase_M24"/>
    <property type="match status" value="1"/>
</dbReference>
<dbReference type="InterPro" id="IPR036005">
    <property type="entry name" value="Creatinase/aminopeptidase-like"/>
</dbReference>
<gene>
    <name evidence="8 14" type="primary">map</name>
    <name evidence="12" type="ORF">AAY55_06265</name>
    <name evidence="14" type="ORF">CGU03_08450</name>
    <name evidence="11" type="ORF">DP83_12985</name>
    <name evidence="13" type="ORF">XV92_14590</name>
</gene>
<evidence type="ECO:0000313" key="18">
    <source>
        <dbReference type="Proteomes" id="UP000216173"/>
    </source>
</evidence>
<comment type="cofactor">
    <cofactor evidence="1">
        <name>Mn(2+)</name>
        <dbReference type="ChEBI" id="CHEBI:29035"/>
    </cofactor>
</comment>
<feature type="binding site" evidence="8">
    <location>
        <position position="188"/>
    </location>
    <ligand>
        <name>a divalent metal cation</name>
        <dbReference type="ChEBI" id="CHEBI:60240"/>
        <label>2</label>
        <note>catalytic</note>
    </ligand>
</feature>
<evidence type="ECO:0000259" key="10">
    <source>
        <dbReference type="Pfam" id="PF00557"/>
    </source>
</evidence>
<feature type="binding site" evidence="8">
    <location>
        <position position="118"/>
    </location>
    <ligand>
        <name>a divalent metal cation</name>
        <dbReference type="ChEBI" id="CHEBI:60240"/>
        <label>2</label>
        <note>catalytic</note>
    </ligand>
</feature>
<reference evidence="11 15" key="1">
    <citation type="submission" date="2014-04" db="EMBL/GenBank/DDBJ databases">
        <title>Vibrio metecus sp. nov., a close relative of Vibrio cholerae isolated from coastal brackish ponds and clinical specimens.</title>
        <authorList>
            <person name="Kirchberger P.C."/>
            <person name="Turnsek M."/>
            <person name="Hunt D.E."/>
            <person name="Haley B.J."/>
            <person name="Colwell R."/>
            <person name="Polz M.F."/>
            <person name="Tarr C.L."/>
            <person name="Boucher Y."/>
        </authorList>
    </citation>
    <scope>NUCLEOTIDE SEQUENCE [LARGE SCALE GENOMIC DNA]</scope>
    <source>
        <strain evidence="11">OP3H</strain>
        <strain evidence="15">PPCK-2014</strain>
    </source>
</reference>
<dbReference type="Proteomes" id="UP000053724">
    <property type="component" value="Unassembled WGS sequence"/>
</dbReference>
<dbReference type="RefSeq" id="WP_000023304.1">
    <property type="nucleotide sequence ID" value="NZ_ACZT01000022.1"/>
</dbReference>
<feature type="binding site" evidence="8">
    <location>
        <position position="79"/>
    </location>
    <ligand>
        <name>substrate</name>
    </ligand>
</feature>
<dbReference type="GO" id="GO:0004239">
    <property type="term" value="F:initiator methionyl aminopeptidase activity"/>
    <property type="evidence" value="ECO:0007669"/>
    <property type="project" value="UniProtKB-UniRule"/>
</dbReference>
<dbReference type="EMBL" id="LBGP01000018">
    <property type="protein sequence ID" value="KQA99988.1"/>
    <property type="molecule type" value="Genomic_DNA"/>
</dbReference>
<evidence type="ECO:0000256" key="2">
    <source>
        <dbReference type="ARBA" id="ARBA00001954"/>
    </source>
</evidence>
<dbReference type="EC" id="3.4.11.18" evidence="8 9"/>
<evidence type="ECO:0000256" key="9">
    <source>
        <dbReference type="RuleBase" id="RU003653"/>
    </source>
</evidence>
<dbReference type="PROSITE" id="PS00680">
    <property type="entry name" value="MAP_1"/>
    <property type="match status" value="1"/>
</dbReference>
<evidence type="ECO:0000313" key="14">
    <source>
        <dbReference type="EMBL" id="PAR21209.1"/>
    </source>
</evidence>
<dbReference type="GeneID" id="94013071"/>
<comment type="caution">
    <text evidence="13">The sequence shown here is derived from an EMBL/GenBank/DDBJ whole genome shotgun (WGS) entry which is preliminary data.</text>
</comment>
<dbReference type="Gene3D" id="3.90.230.10">
    <property type="entry name" value="Creatinase/methionine aminopeptidase superfamily"/>
    <property type="match status" value="1"/>
</dbReference>
<dbReference type="SUPFAM" id="SSF55920">
    <property type="entry name" value="Creatinase/aminopeptidase"/>
    <property type="match status" value="1"/>
</dbReference>
<dbReference type="CDD" id="cd01086">
    <property type="entry name" value="MetAP1"/>
    <property type="match status" value="1"/>
</dbReference>
<comment type="similarity">
    <text evidence="8">Belongs to the peptidase M24A family. Methionine aminopeptidase type 1 subfamily.</text>
</comment>
<dbReference type="NCBIfam" id="TIGR00500">
    <property type="entry name" value="met_pdase_I"/>
    <property type="match status" value="1"/>
</dbReference>
<dbReference type="OrthoDB" id="9802055at2"/>
<organism evidence="13 16">
    <name type="scientific">Vibrio metoecus</name>
    <dbReference type="NCBI Taxonomy" id="1481663"/>
    <lineage>
        <taxon>Bacteria</taxon>
        <taxon>Pseudomonadati</taxon>
        <taxon>Pseudomonadota</taxon>
        <taxon>Gammaproteobacteria</taxon>
        <taxon>Vibrionales</taxon>
        <taxon>Vibrionaceae</taxon>
        <taxon>Vibrio</taxon>
    </lineage>
</organism>
<evidence type="ECO:0000256" key="5">
    <source>
        <dbReference type="ARBA" id="ARBA00022670"/>
    </source>
</evidence>
<comment type="subunit">
    <text evidence="8">Monomer.</text>
</comment>
<dbReference type="PRINTS" id="PR00599">
    <property type="entry name" value="MAPEPTIDASE"/>
</dbReference>
<comment type="catalytic activity">
    <reaction evidence="8 9">
        <text>Release of N-terminal amino acids, preferentially methionine, from peptides and arylamides.</text>
        <dbReference type="EC" id="3.4.11.18"/>
    </reaction>
</comment>
<feature type="binding site" evidence="8">
    <location>
        <position position="252"/>
    </location>
    <ligand>
        <name>a divalent metal cation</name>
        <dbReference type="ChEBI" id="CHEBI:60240"/>
        <label>1</label>
    </ligand>
</feature>
<reference evidence="16 17" key="2">
    <citation type="journal article" date="2015" name="Genome Biol. Evol.">
        <title>The Dynamics of Genetic Interactions between Vibrio metoecus and Vibrio cholerae, Two Close Relatives Co-Occurring in the Environment.</title>
        <authorList>
            <person name="Orata F.D."/>
            <person name="Kirchberger P.C."/>
            <person name="Meheust R."/>
            <person name="Barlow E.J."/>
            <person name="Tarr C.L."/>
            <person name="Boucher Y."/>
        </authorList>
    </citation>
    <scope>NUCLEOTIDE SEQUENCE [LARGE SCALE GENOMIC DNA]</scope>
    <source>
        <strain evidence="12 17">08-2459</strain>
        <strain evidence="13 16">YB5B04</strain>
    </source>
</reference>
<evidence type="ECO:0000313" key="17">
    <source>
        <dbReference type="Proteomes" id="UP000053724"/>
    </source>
</evidence>
<keyword evidence="4 8" id="KW-0031">Aminopeptidase</keyword>
<dbReference type="EMBL" id="NMSH01000010">
    <property type="protein sequence ID" value="PAR21209.1"/>
    <property type="molecule type" value="Genomic_DNA"/>
</dbReference>
<comment type="function">
    <text evidence="3 8">Removes the N-terminal methionine from nascent proteins. The N-terminal methionine is often cleaved when the second residue in the primary sequence is small and uncharged (Met-Ala-, Cys, Gly, Pro, Ser, Thr, or Val). Requires deformylation of the N(alpha)-formylated initiator methionine before it can be hydrolyzed.</text>
</comment>
<protein>
    <recommendedName>
        <fullName evidence="8 9">Methionine aminopeptidase</fullName>
        <shortName evidence="8">MAP</shortName>
        <shortName evidence="8">MetAP</shortName>
        <ecNumber evidence="8 9">3.4.11.18</ecNumber>
    </recommendedName>
    <alternativeName>
        <fullName evidence="8">Peptidase M</fullName>
    </alternativeName>
</protein>
<keyword evidence="5 8" id="KW-0645">Protease</keyword>
<evidence type="ECO:0000313" key="15">
    <source>
        <dbReference type="Proteomes" id="UP000027331"/>
    </source>
</evidence>
<dbReference type="Proteomes" id="UP000050491">
    <property type="component" value="Unassembled WGS sequence"/>
</dbReference>
<evidence type="ECO:0000313" key="16">
    <source>
        <dbReference type="Proteomes" id="UP000050491"/>
    </source>
</evidence>
<evidence type="ECO:0000313" key="12">
    <source>
        <dbReference type="EMBL" id="KQA24023.1"/>
    </source>
</evidence>
<dbReference type="PANTHER" id="PTHR43330:SF27">
    <property type="entry name" value="METHIONINE AMINOPEPTIDASE"/>
    <property type="match status" value="1"/>
</dbReference>
<dbReference type="GO" id="GO:0006508">
    <property type="term" value="P:proteolysis"/>
    <property type="evidence" value="ECO:0007669"/>
    <property type="project" value="UniProtKB-KW"/>
</dbReference>
<dbReference type="InterPro" id="IPR000994">
    <property type="entry name" value="Pept_M24"/>
</dbReference>
<dbReference type="HAMAP" id="MF_01974">
    <property type="entry name" value="MetAP_1"/>
    <property type="match status" value="1"/>
</dbReference>
<feature type="domain" description="Peptidase M24" evidence="10">
    <location>
        <begin position="12"/>
        <end position="259"/>
    </location>
</feature>
<feature type="binding site" evidence="8">
    <location>
        <position position="107"/>
    </location>
    <ligand>
        <name>a divalent metal cation</name>
        <dbReference type="ChEBI" id="CHEBI:60240"/>
        <label>1</label>
    </ligand>
</feature>
<evidence type="ECO:0000256" key="7">
    <source>
        <dbReference type="ARBA" id="ARBA00022801"/>
    </source>
</evidence>
<feature type="binding site" evidence="8">
    <location>
        <position position="195"/>
    </location>
    <ligand>
        <name>substrate</name>
    </ligand>
</feature>
<keyword evidence="7 8" id="KW-0378">Hydrolase</keyword>
<dbReference type="InterPro" id="IPR001714">
    <property type="entry name" value="Pept_M24_MAP"/>
</dbReference>
<keyword evidence="15" id="KW-1185">Reference proteome</keyword>
<evidence type="ECO:0000256" key="3">
    <source>
        <dbReference type="ARBA" id="ARBA00002521"/>
    </source>
</evidence>
<reference evidence="14" key="4">
    <citation type="submission" date="2017-07" db="EMBL/GenBank/DDBJ databases">
        <authorList>
            <person name="Sun Z.S."/>
            <person name="Albrecht U."/>
            <person name="Echele G."/>
            <person name="Lee C.C."/>
        </authorList>
    </citation>
    <scope>NUCLEOTIDE SEQUENCE [LARGE SCALE GENOMIC DNA]</scope>
    <source>
        <strain evidence="14">OYP9E10</strain>
    </source>
</reference>
<evidence type="ECO:0000313" key="11">
    <source>
        <dbReference type="EMBL" id="KDO13225.1"/>
    </source>
</evidence>
<name>A0A067B914_VIBMT</name>
<proteinExistence type="inferred from homology"/>
<feature type="binding site" evidence="8">
    <location>
        <position position="252"/>
    </location>
    <ligand>
        <name>a divalent metal cation</name>
        <dbReference type="ChEBI" id="CHEBI:60240"/>
        <label>2</label>
        <note>catalytic</note>
    </ligand>
</feature>
<feature type="binding site" evidence="8">
    <location>
        <position position="220"/>
    </location>
    <ligand>
        <name>a divalent metal cation</name>
        <dbReference type="ChEBI" id="CHEBI:60240"/>
        <label>2</label>
        <note>catalytic</note>
    </ligand>
</feature>
<dbReference type="EMBL" id="JJMN01000070">
    <property type="protein sequence ID" value="KDO13225.1"/>
    <property type="molecule type" value="Genomic_DNA"/>
</dbReference>
<dbReference type="PATRIC" id="fig|1481663.10.peg.719"/>
<reference evidence="18" key="3">
    <citation type="submission" date="2017-07" db="EMBL/GenBank/DDBJ databases">
        <authorList>
            <person name="Boucher Y."/>
            <person name="Orata F.D."/>
        </authorList>
    </citation>
    <scope>NUCLEOTIDE SEQUENCE [LARGE SCALE GENOMIC DNA]</scope>
    <source>
        <strain evidence="18">OYP9E10</strain>
    </source>
</reference>
<dbReference type="GO" id="GO:0005506">
    <property type="term" value="F:iron ion binding"/>
    <property type="evidence" value="ECO:0007669"/>
    <property type="project" value="UniProtKB-ARBA"/>
</dbReference>
<dbReference type="FunFam" id="3.90.230.10:FF:000001">
    <property type="entry name" value="Methionine aminopeptidase"/>
    <property type="match status" value="1"/>
</dbReference>